<feature type="domain" description="Transposase DDE" evidence="4">
    <location>
        <begin position="535"/>
        <end position="601"/>
    </location>
</feature>
<gene>
    <name evidence="5" type="ORF">SO3561_09494</name>
</gene>
<proteinExistence type="predicted"/>
<dbReference type="Proteomes" id="UP000217446">
    <property type="component" value="Unassembled WGS sequence"/>
</dbReference>
<protein>
    <submittedName>
        <fullName evidence="5">Transposase</fullName>
    </submittedName>
</protein>
<dbReference type="PANTHER" id="PTHR33408">
    <property type="entry name" value="TRANSPOSASE"/>
    <property type="match status" value="1"/>
</dbReference>
<evidence type="ECO:0000313" key="5">
    <source>
        <dbReference type="EMBL" id="GAX57923.1"/>
    </source>
</evidence>
<sequence length="615" mass="67238">MLDGWVAKGFRPVDRDQQFLLPVDMRQWLPDDHVVWVLLEVVGHLDISGLEARYSLGGAGRRAYDPRMLLALLIYAYADGVRSSRQIERLCRTDVAMRVICAMQVPDHTAIARFRQRHQGSVRELFTQVLLVCAKAGLGRLGTIAIDGTKITANASRLATCRRQWLQQQVDEIVEQAAAADVAEDAAFGAADRSFDTPQQLRGRRDREERLKRALAEVIAEEAERGLDAESAAAKEREFIERTRCGRNDVGSRPIGADAVAIAEARLQAAQNRLSQEIALKRERIEVMREQIRRFEAGKGPKPPGLGRFSFDENKGREVARAKRWVARADQELKAAREHVPSAPTEPPAQPAAATVPGGGKRGPRREKAKSDRPQVRRNVTDPDSRPMQGADGGALQGYNAQLAVGSDGLILSPELVQDGNDRRQLQPMTRAAMTAASLVHQARCTGGCLTATGCCIAPSRPVTDDAGAENVPTDGCGKPACPCLADWAGTLLFDAGYWSEENLNAPGPDRLIATGKKRDLPRPGQSPAPLREDADAATRMAHRLATEEGAALYKRRAATVEPVNGHLKDRIGLRRFSRRGLAACQAELDFAAMVLNLGKFWRLDPARRSAALPT</sequence>
<feature type="coiled-coil region" evidence="1">
    <location>
        <begin position="260"/>
        <end position="291"/>
    </location>
</feature>
<evidence type="ECO:0000256" key="1">
    <source>
        <dbReference type="SAM" id="Coils"/>
    </source>
</evidence>
<dbReference type="Pfam" id="PF05598">
    <property type="entry name" value="DUF772"/>
    <property type="match status" value="1"/>
</dbReference>
<dbReference type="STRING" id="1963.AQJ27_48125"/>
<organism evidence="5 6">
    <name type="scientific">Streptomyces olivochromogenes</name>
    <dbReference type="NCBI Taxonomy" id="1963"/>
    <lineage>
        <taxon>Bacteria</taxon>
        <taxon>Bacillati</taxon>
        <taxon>Actinomycetota</taxon>
        <taxon>Actinomycetes</taxon>
        <taxon>Kitasatosporales</taxon>
        <taxon>Streptomycetaceae</taxon>
        <taxon>Streptomyces</taxon>
    </lineage>
</organism>
<evidence type="ECO:0000259" key="4">
    <source>
        <dbReference type="Pfam" id="PF13751"/>
    </source>
</evidence>
<dbReference type="InterPro" id="IPR008490">
    <property type="entry name" value="Transposase_InsH_N"/>
</dbReference>
<keyword evidence="6" id="KW-1185">Reference proteome</keyword>
<dbReference type="EMBL" id="BDQI01000042">
    <property type="protein sequence ID" value="GAX57923.1"/>
    <property type="molecule type" value="Genomic_DNA"/>
</dbReference>
<dbReference type="AlphaFoldDB" id="A0A250VUN3"/>
<feature type="region of interest" description="Disordered" evidence="2">
    <location>
        <begin position="334"/>
        <end position="395"/>
    </location>
</feature>
<evidence type="ECO:0000313" key="6">
    <source>
        <dbReference type="Proteomes" id="UP000217446"/>
    </source>
</evidence>
<evidence type="ECO:0000256" key="2">
    <source>
        <dbReference type="SAM" id="MobiDB-lite"/>
    </source>
</evidence>
<feature type="compositionally biased region" description="Basic and acidic residues" evidence="2">
    <location>
        <begin position="369"/>
        <end position="385"/>
    </location>
</feature>
<dbReference type="RefSeq" id="WP_067384648.1">
    <property type="nucleotide sequence ID" value="NZ_BDQI01000042.1"/>
</dbReference>
<dbReference type="PANTHER" id="PTHR33408:SF2">
    <property type="entry name" value="TRANSPOSASE DDE DOMAIN-CONTAINING PROTEIN"/>
    <property type="match status" value="1"/>
</dbReference>
<name>A0A250VUN3_STROL</name>
<dbReference type="Pfam" id="PF13751">
    <property type="entry name" value="DDE_Tnp_1_6"/>
    <property type="match status" value="1"/>
</dbReference>
<keyword evidence="1" id="KW-0175">Coiled coil</keyword>
<feature type="domain" description="Transposase InsH N-terminal" evidence="3">
    <location>
        <begin position="25"/>
        <end position="117"/>
    </location>
</feature>
<dbReference type="InterPro" id="IPR025668">
    <property type="entry name" value="Tnp_DDE_dom"/>
</dbReference>
<accession>A0A250VUN3</accession>
<evidence type="ECO:0000259" key="3">
    <source>
        <dbReference type="Pfam" id="PF05598"/>
    </source>
</evidence>
<comment type="caution">
    <text evidence="5">The sequence shown here is derived from an EMBL/GenBank/DDBJ whole genome shotgun (WGS) entry which is preliminary data.</text>
</comment>
<reference evidence="6" key="1">
    <citation type="submission" date="2017-05" db="EMBL/GenBank/DDBJ databases">
        <title>Streptomyces olivochromogenes NBRC 3561 whole genome shotgun sequence.</title>
        <authorList>
            <person name="Dohra H."/>
            <person name="Kodani S."/>
        </authorList>
    </citation>
    <scope>NUCLEOTIDE SEQUENCE [LARGE SCALE GENOMIC DNA]</scope>
    <source>
        <strain evidence="6">NBRC 3561</strain>
    </source>
</reference>